<dbReference type="AlphaFoldDB" id="A0A3B6SHB8"/>
<dbReference type="PANTHER" id="PTHR11241">
    <property type="entry name" value="DEOXYURIDINE 5'-TRIPHOSPHATE NUCLEOTIDOHYDROLASE"/>
    <property type="match status" value="1"/>
</dbReference>
<dbReference type="Gramene" id="TraesCAD_scaffold_057120_01G000100.1">
    <property type="protein sequence ID" value="TraesCAD_scaffold_057120_01G000100.1"/>
    <property type="gene ID" value="TraesCAD_scaffold_057120_01G000100"/>
</dbReference>
<dbReference type="OMA" id="RAAHMIV"/>
<reference evidence="6" key="1">
    <citation type="submission" date="2018-08" db="EMBL/GenBank/DDBJ databases">
        <authorList>
            <person name="Rossello M."/>
        </authorList>
    </citation>
    <scope>NUCLEOTIDE SEQUENCE [LARGE SCALE GENOMIC DNA]</scope>
    <source>
        <strain evidence="6">cv. Chinese Spring</strain>
    </source>
</reference>
<dbReference type="SMR" id="A0A3B6SHB8"/>
<dbReference type="InterPro" id="IPR008181">
    <property type="entry name" value="dUTPase"/>
</dbReference>
<organism evidence="6">
    <name type="scientific">Triticum aestivum</name>
    <name type="common">Wheat</name>
    <dbReference type="NCBI Taxonomy" id="4565"/>
    <lineage>
        <taxon>Eukaryota</taxon>
        <taxon>Viridiplantae</taxon>
        <taxon>Streptophyta</taxon>
        <taxon>Embryophyta</taxon>
        <taxon>Tracheophyta</taxon>
        <taxon>Spermatophyta</taxon>
        <taxon>Magnoliopsida</taxon>
        <taxon>Liliopsida</taxon>
        <taxon>Poales</taxon>
        <taxon>Poaceae</taxon>
        <taxon>BOP clade</taxon>
        <taxon>Pooideae</taxon>
        <taxon>Triticodae</taxon>
        <taxon>Triticeae</taxon>
        <taxon>Triticinae</taxon>
        <taxon>Triticum</taxon>
    </lineage>
</organism>
<dbReference type="InterPro" id="IPR029054">
    <property type="entry name" value="dUTPase-like"/>
</dbReference>
<dbReference type="GO" id="GO:0000287">
    <property type="term" value="F:magnesium ion binding"/>
    <property type="evidence" value="ECO:0000318"/>
    <property type="project" value="GO_Central"/>
</dbReference>
<comment type="similarity">
    <text evidence="2">Belongs to the dUTPase family.</text>
</comment>
<dbReference type="Gramene" id="TraesWEE_scaffold_036752_01G000100.1">
    <property type="protein sequence ID" value="TraesWEE_scaffold_036752_01G000100.1"/>
    <property type="gene ID" value="TraesWEE_scaffold_036752_01G000100"/>
</dbReference>
<evidence type="ECO:0000313" key="7">
    <source>
        <dbReference type="Proteomes" id="UP000019116"/>
    </source>
</evidence>
<dbReference type="GO" id="GO:0046081">
    <property type="term" value="P:dUTP catabolic process"/>
    <property type="evidence" value="ECO:0000318"/>
    <property type="project" value="GO_Central"/>
</dbReference>
<name>A0A3B6SHB8_WHEAT</name>
<protein>
    <recommendedName>
        <fullName evidence="3">dUTP diphosphatase</fullName>
        <ecNumber evidence="3">3.6.1.23</ecNumber>
    </recommendedName>
</protein>
<dbReference type="Gramene" id="TraesKAR7B01G0096110.1">
    <property type="protein sequence ID" value="cds.TraesKAR7B01G0096110.1"/>
    <property type="gene ID" value="TraesKAR7B01G0096110"/>
</dbReference>
<dbReference type="EC" id="3.6.1.23" evidence="3"/>
<dbReference type="Proteomes" id="UP000019116">
    <property type="component" value="Chromosome 7B"/>
</dbReference>
<evidence type="ECO:0000256" key="1">
    <source>
        <dbReference type="ARBA" id="ARBA00005142"/>
    </source>
</evidence>
<accession>A0A3B6SHB8</accession>
<dbReference type="PANTHER" id="PTHR11241:SF0">
    <property type="entry name" value="DEOXYURIDINE 5'-TRIPHOSPHATE NUCLEOTIDOHYDROLASE"/>
    <property type="match status" value="1"/>
</dbReference>
<evidence type="ECO:0000256" key="3">
    <source>
        <dbReference type="ARBA" id="ARBA00012379"/>
    </source>
</evidence>
<dbReference type="OrthoDB" id="1417760at2759"/>
<sequence length="117" mass="13356">MVIFSCYYALLLIHVHVLKRKKIPYWMRMRTPTNKFSLSDVGAGVIDVDYHRLVGVVLFNHSEADFIVKPDDRAAHMIVQVIATQEVAEVDDLDATVRREGLLRSTNVSTPKLGRYI</sequence>
<dbReference type="GO" id="GO:0006226">
    <property type="term" value="P:dUMP biosynthetic process"/>
    <property type="evidence" value="ECO:0000318"/>
    <property type="project" value="GO_Central"/>
</dbReference>
<proteinExistence type="inferred from homology"/>
<evidence type="ECO:0000259" key="5">
    <source>
        <dbReference type="Pfam" id="PF00692"/>
    </source>
</evidence>
<dbReference type="GO" id="GO:0004170">
    <property type="term" value="F:dUTP diphosphatase activity"/>
    <property type="evidence" value="ECO:0000318"/>
    <property type="project" value="GO_Central"/>
</dbReference>
<dbReference type="STRING" id="4565.A0A3B6SHB8"/>
<dbReference type="Gramene" id="TraesCLE_scaffold_083899_01G000100.1">
    <property type="protein sequence ID" value="TraesCLE_scaffold_083899_01G000100.1"/>
    <property type="gene ID" value="TraesCLE_scaffold_083899_01G000100"/>
</dbReference>
<keyword evidence="7" id="KW-1185">Reference proteome</keyword>
<evidence type="ECO:0000313" key="6">
    <source>
        <dbReference type="EnsemblPlants" id="TraesCS7B02G119100.1.cds1"/>
    </source>
</evidence>
<evidence type="ECO:0000256" key="2">
    <source>
        <dbReference type="ARBA" id="ARBA00006581"/>
    </source>
</evidence>
<dbReference type="Pfam" id="PF00692">
    <property type="entry name" value="dUTPase"/>
    <property type="match status" value="1"/>
</dbReference>
<dbReference type="InterPro" id="IPR036157">
    <property type="entry name" value="dUTPase-like_sf"/>
</dbReference>
<keyword evidence="4" id="KW-0546">Nucleotide metabolism</keyword>
<feature type="domain" description="dUTPase-like" evidence="5">
    <location>
        <begin position="38"/>
        <end position="102"/>
    </location>
</feature>
<evidence type="ECO:0000256" key="4">
    <source>
        <dbReference type="ARBA" id="ARBA00023080"/>
    </source>
</evidence>
<dbReference type="Gramene" id="TraesROB_scaffold_041229_01G000100.1">
    <property type="protein sequence ID" value="TraesROB_scaffold_041229_01G000100.1"/>
    <property type="gene ID" value="TraesROB_scaffold_041229_01G000100"/>
</dbReference>
<comment type="pathway">
    <text evidence="1">Pyrimidine metabolism; dUMP biosynthesis; dUMP from dCTP (dUTP route): step 2/2.</text>
</comment>
<dbReference type="Gramene" id="TraesCS7B02G119100.1">
    <property type="protein sequence ID" value="TraesCS7B02G119100.1.cds1"/>
    <property type="gene ID" value="TraesCS7B02G119100"/>
</dbReference>
<dbReference type="EnsemblPlants" id="TraesCS7B02G119100.1">
    <property type="protein sequence ID" value="TraesCS7B02G119100.1.cds1"/>
    <property type="gene ID" value="TraesCS7B02G119100"/>
</dbReference>
<reference evidence="6" key="2">
    <citation type="submission" date="2018-10" db="UniProtKB">
        <authorList>
            <consortium name="EnsemblPlants"/>
        </authorList>
    </citation>
    <scope>IDENTIFICATION</scope>
</reference>
<dbReference type="SUPFAM" id="SSF51283">
    <property type="entry name" value="dUTPase-like"/>
    <property type="match status" value="1"/>
</dbReference>
<dbReference type="Gene3D" id="2.70.40.10">
    <property type="match status" value="1"/>
</dbReference>
<dbReference type="Gramene" id="TraesCS7B03G0307900.1">
    <property type="protein sequence ID" value="TraesCS7B03G0307900.1.CDS1"/>
    <property type="gene ID" value="TraesCS7B03G0307900"/>
</dbReference>